<sequence length="131" mass="14035">MGTSHRQAHQNLILGWHDQGQQARHQQDQGGLNVGNPALVNPQDFHGHHAHDFVIDEKVPYGYSAILNTQQQQSTSGGPGANAKPVAGISTHSADNQELLMSVYGDKYRFSTSVPGGGPQTVSPVATIIIF</sequence>
<name>G0P7H4_CAEBE</name>
<dbReference type="HOGENOM" id="CLU_1929428_0_0_1"/>
<dbReference type="EMBL" id="GL380114">
    <property type="protein sequence ID" value="EGT46953.1"/>
    <property type="molecule type" value="Genomic_DNA"/>
</dbReference>
<gene>
    <name evidence="1" type="ORF">CAEBREN_20916</name>
</gene>
<reference evidence="2" key="1">
    <citation type="submission" date="2011-07" db="EMBL/GenBank/DDBJ databases">
        <authorList>
            <consortium name="Caenorhabditis brenneri Sequencing and Analysis Consortium"/>
            <person name="Wilson R.K."/>
        </authorList>
    </citation>
    <scope>NUCLEOTIDE SEQUENCE [LARGE SCALE GENOMIC DNA]</scope>
    <source>
        <strain evidence="2">PB2801</strain>
    </source>
</reference>
<dbReference type="AlphaFoldDB" id="G0P7H4"/>
<evidence type="ECO:0000313" key="2">
    <source>
        <dbReference type="Proteomes" id="UP000008068"/>
    </source>
</evidence>
<keyword evidence="2" id="KW-1185">Reference proteome</keyword>
<proteinExistence type="predicted"/>
<dbReference type="Proteomes" id="UP000008068">
    <property type="component" value="Unassembled WGS sequence"/>
</dbReference>
<dbReference type="InParanoid" id="G0P7H4"/>
<accession>G0P7H4</accession>
<organism evidence="2">
    <name type="scientific">Caenorhabditis brenneri</name>
    <name type="common">Nematode worm</name>
    <dbReference type="NCBI Taxonomy" id="135651"/>
    <lineage>
        <taxon>Eukaryota</taxon>
        <taxon>Metazoa</taxon>
        <taxon>Ecdysozoa</taxon>
        <taxon>Nematoda</taxon>
        <taxon>Chromadorea</taxon>
        <taxon>Rhabditida</taxon>
        <taxon>Rhabditina</taxon>
        <taxon>Rhabditomorpha</taxon>
        <taxon>Rhabditoidea</taxon>
        <taxon>Rhabditidae</taxon>
        <taxon>Peloderinae</taxon>
        <taxon>Caenorhabditis</taxon>
    </lineage>
</organism>
<evidence type="ECO:0000313" key="1">
    <source>
        <dbReference type="EMBL" id="EGT46953.1"/>
    </source>
</evidence>
<protein>
    <submittedName>
        <fullName evidence="1">Uncharacterized protein</fullName>
    </submittedName>
</protein>